<dbReference type="GeneID" id="36288099"/>
<comment type="subcellular location">
    <subcellularLocation>
        <location evidence="1">Membrane</location>
        <topology evidence="1">Multi-pass membrane protein</topology>
    </subcellularLocation>
</comment>
<dbReference type="InterPro" id="IPR051668">
    <property type="entry name" value="ATG33"/>
</dbReference>
<accession>A0A177AAT6</accession>
<dbReference type="EMBL" id="KV441396">
    <property type="protein sequence ID" value="OAF58522.2"/>
    <property type="molecule type" value="Genomic_DNA"/>
</dbReference>
<keyword evidence="4 6" id="KW-0472">Membrane</keyword>
<evidence type="ECO:0000256" key="5">
    <source>
        <dbReference type="ARBA" id="ARBA00038013"/>
    </source>
</evidence>
<dbReference type="eggNOG" id="ENOG502S77Q">
    <property type="taxonomic scope" value="Eukaryota"/>
</dbReference>
<comment type="similarity">
    <text evidence="5">Belongs to the ATG33 family.</text>
</comment>
<dbReference type="AlphaFoldDB" id="A0A177AAT6"/>
<reference evidence="7" key="1">
    <citation type="submission" date="2016-03" db="EMBL/GenBank/DDBJ databases">
        <title>Updated assembly of Pseudogymnoascus destructans, the fungus causing white-nose syndrome of bats.</title>
        <authorList>
            <person name="Palmer J.M."/>
            <person name="Drees K.P."/>
            <person name="Foster J.T."/>
            <person name="Lindner D.L."/>
        </authorList>
    </citation>
    <scope>NUCLEOTIDE SEQUENCE [LARGE SCALE GENOMIC DNA]</scope>
    <source>
        <strain evidence="7">20631-21</strain>
    </source>
</reference>
<dbReference type="VEuPathDB" id="FungiDB:GMDG_02067"/>
<evidence type="ECO:0000313" key="7">
    <source>
        <dbReference type="EMBL" id="OAF58522.2"/>
    </source>
</evidence>
<dbReference type="GO" id="GO:0005741">
    <property type="term" value="C:mitochondrial outer membrane"/>
    <property type="evidence" value="ECO:0007669"/>
    <property type="project" value="TreeGrafter"/>
</dbReference>
<feature type="transmembrane region" description="Helical" evidence="6">
    <location>
        <begin position="188"/>
        <end position="206"/>
    </location>
</feature>
<dbReference type="OrthoDB" id="5336366at2759"/>
<dbReference type="GO" id="GO:0000422">
    <property type="term" value="P:autophagy of mitochondrion"/>
    <property type="evidence" value="ECO:0007669"/>
    <property type="project" value="TreeGrafter"/>
</dbReference>
<evidence type="ECO:0000256" key="2">
    <source>
        <dbReference type="ARBA" id="ARBA00022692"/>
    </source>
</evidence>
<evidence type="ECO:0008006" key="8">
    <source>
        <dbReference type="Google" id="ProtNLM"/>
    </source>
</evidence>
<keyword evidence="3 6" id="KW-1133">Transmembrane helix</keyword>
<protein>
    <recommendedName>
        <fullName evidence="8">Autophagy-related protein</fullName>
    </recommendedName>
</protein>
<organism evidence="7">
    <name type="scientific">Pseudogymnoascus destructans</name>
    <dbReference type="NCBI Taxonomy" id="655981"/>
    <lineage>
        <taxon>Eukaryota</taxon>
        <taxon>Fungi</taxon>
        <taxon>Dikarya</taxon>
        <taxon>Ascomycota</taxon>
        <taxon>Pezizomycotina</taxon>
        <taxon>Leotiomycetes</taxon>
        <taxon>Thelebolales</taxon>
        <taxon>Thelebolaceae</taxon>
        <taxon>Pseudogymnoascus</taxon>
    </lineage>
</organism>
<evidence type="ECO:0000256" key="6">
    <source>
        <dbReference type="SAM" id="Phobius"/>
    </source>
</evidence>
<dbReference type="Proteomes" id="UP000077154">
    <property type="component" value="Unassembled WGS sequence"/>
</dbReference>
<dbReference type="PANTHER" id="PTHR37278:SF1">
    <property type="entry name" value="AUTOPHAGY-RELATED PROTEIN 33-RELATED"/>
    <property type="match status" value="1"/>
</dbReference>
<evidence type="ECO:0000256" key="1">
    <source>
        <dbReference type="ARBA" id="ARBA00004141"/>
    </source>
</evidence>
<name>A0A177AAT6_9PEZI</name>
<proteinExistence type="inferred from homology"/>
<evidence type="ECO:0000256" key="4">
    <source>
        <dbReference type="ARBA" id="ARBA00023136"/>
    </source>
</evidence>
<dbReference type="GO" id="GO:0016236">
    <property type="term" value="P:macroautophagy"/>
    <property type="evidence" value="ECO:0007669"/>
    <property type="project" value="TreeGrafter"/>
</dbReference>
<dbReference type="PANTHER" id="PTHR37278">
    <property type="entry name" value="AUTOPHAGY-RELATED PROTEIN 33-RELATED"/>
    <property type="match status" value="1"/>
</dbReference>
<evidence type="ECO:0000256" key="3">
    <source>
        <dbReference type="ARBA" id="ARBA00022989"/>
    </source>
</evidence>
<gene>
    <name evidence="7" type="ORF">VC83_05031</name>
</gene>
<sequence length="210" mass="22330">MHINFGNHGWLLSTISKMYTRPGVPPFKLIGSISLGLLTGVSYTLNAIAVPALLTLPSSATASTAFALLNTRAVQTLRVFTGLSTVCFLSAYALSPRGFRHPYLLWSTLIVAASGSVDLFLQPARAPSSPALKERVMKDKGKVKLDASYELLGDSNSDAGISDGGSEEDVNGEDVRAEMLGFKSLQALRFYLSGAGFVVSLIGLWGDGAW</sequence>
<dbReference type="RefSeq" id="XP_024323807.1">
    <property type="nucleotide sequence ID" value="XM_024468657.1"/>
</dbReference>
<keyword evidence="2 6" id="KW-0812">Transmembrane</keyword>